<keyword evidence="3" id="KW-0548">Nucleotidyltransferase</keyword>
<dbReference type="Proteomes" id="UP001174136">
    <property type="component" value="Unassembled WGS sequence"/>
</dbReference>
<comment type="caution">
    <text evidence="3">The sequence shown here is derived from an EMBL/GenBank/DDBJ whole genome shotgun (WGS) entry which is preliminary data.</text>
</comment>
<evidence type="ECO:0000313" key="4">
    <source>
        <dbReference type="Proteomes" id="UP001174136"/>
    </source>
</evidence>
<keyword evidence="3" id="KW-0808">Transferase</keyword>
<proteinExistence type="predicted"/>
<evidence type="ECO:0000313" key="3">
    <source>
        <dbReference type="EMBL" id="KAK0138886.1"/>
    </source>
</evidence>
<dbReference type="InterPro" id="IPR036691">
    <property type="entry name" value="Endo/exonu/phosph_ase_sf"/>
</dbReference>
<feature type="domain" description="Endonuclease/exonuclease/phosphatase" evidence="2">
    <location>
        <begin position="144"/>
        <end position="233"/>
    </location>
</feature>
<reference evidence="3" key="1">
    <citation type="journal article" date="2023" name="Front. Mar. Sci.">
        <title>A new Merluccius polli reference genome to investigate the effects of global change in West African waters.</title>
        <authorList>
            <person name="Mateo J.L."/>
            <person name="Blanco-Fernandez C."/>
            <person name="Garcia-Vazquez E."/>
            <person name="Machado-Schiaffino G."/>
        </authorList>
    </citation>
    <scope>NUCLEOTIDE SEQUENCE</scope>
    <source>
        <strain evidence="3">C29</strain>
        <tissue evidence="3">Fin</tissue>
    </source>
</reference>
<evidence type="ECO:0000259" key="1">
    <source>
        <dbReference type="Pfam" id="PF00078"/>
    </source>
</evidence>
<organism evidence="3 4">
    <name type="scientific">Merluccius polli</name>
    <name type="common">Benguela hake</name>
    <name type="synonym">Merluccius cadenati</name>
    <dbReference type="NCBI Taxonomy" id="89951"/>
    <lineage>
        <taxon>Eukaryota</taxon>
        <taxon>Metazoa</taxon>
        <taxon>Chordata</taxon>
        <taxon>Craniata</taxon>
        <taxon>Vertebrata</taxon>
        <taxon>Euteleostomi</taxon>
        <taxon>Actinopterygii</taxon>
        <taxon>Neopterygii</taxon>
        <taxon>Teleostei</taxon>
        <taxon>Neoteleostei</taxon>
        <taxon>Acanthomorphata</taxon>
        <taxon>Zeiogadaria</taxon>
        <taxon>Gadariae</taxon>
        <taxon>Gadiformes</taxon>
        <taxon>Gadoidei</taxon>
        <taxon>Merlucciidae</taxon>
        <taxon>Merluccius</taxon>
    </lineage>
</organism>
<dbReference type="PANTHER" id="PTHR33776:SF3">
    <property type="entry name" value="PHD-TYPE DOMAIN-CONTAINING PROTEIN"/>
    <property type="match status" value="1"/>
</dbReference>
<keyword evidence="3" id="KW-0695">RNA-directed DNA polymerase</keyword>
<keyword evidence="4" id="KW-1185">Reference proteome</keyword>
<feature type="domain" description="Reverse transcriptase" evidence="1">
    <location>
        <begin position="234"/>
        <end position="340"/>
    </location>
</feature>
<dbReference type="PANTHER" id="PTHR33776">
    <property type="entry name" value="ENDO/EXONUCLEASE/PHOSPHATASE DOMAIN-CONTAINING PROTEIN"/>
    <property type="match status" value="1"/>
</dbReference>
<dbReference type="Pfam" id="PF14529">
    <property type="entry name" value="Exo_endo_phos_2"/>
    <property type="match status" value="1"/>
</dbReference>
<dbReference type="EMBL" id="JAOPHQ010004564">
    <property type="protein sequence ID" value="KAK0138886.1"/>
    <property type="molecule type" value="Genomic_DNA"/>
</dbReference>
<dbReference type="Gene3D" id="3.60.10.10">
    <property type="entry name" value="Endonuclease/exonuclease/phosphatase"/>
    <property type="match status" value="1"/>
</dbReference>
<accession>A0AA47NUC6</accession>
<dbReference type="Pfam" id="PF00078">
    <property type="entry name" value="RVT_1"/>
    <property type="match status" value="1"/>
</dbReference>
<protein>
    <submittedName>
        <fullName evidence="3">RNA-directed DNA polymerase from mobile element jockey</fullName>
    </submittedName>
</protein>
<name>A0AA47NUC6_MERPO</name>
<dbReference type="AlphaFoldDB" id="A0AA47NUC6"/>
<dbReference type="SUPFAM" id="SSF56219">
    <property type="entry name" value="DNase I-like"/>
    <property type="match status" value="1"/>
</dbReference>
<dbReference type="InterPro" id="IPR000477">
    <property type="entry name" value="RT_dom"/>
</dbReference>
<evidence type="ECO:0000259" key="2">
    <source>
        <dbReference type="Pfam" id="PF14529"/>
    </source>
</evidence>
<gene>
    <name evidence="3" type="primary">pol_80</name>
    <name evidence="3" type="ORF">N1851_024559</name>
</gene>
<sequence>MVDSMIHISRINKAILKHRNWNIFNTVNNYRLVWDPRNKPSGLLGGHINIRSILSKCEQVQHLLQESNFDYLSMSESWLNENSPSAALSVPGFNTFRTDRKQGRGGGVICFVRDTICCNEIEFINCELECLGLNIVLSPVMSFTLIVIYRPPSSNVSFFDKFRDLLKQCHFNREVVVMGDFNVNWQDRLARQQLKQVTDSFSLSQIIRGPTRITNSSSTQIDLFFSNMPDRISSVLGPILFSLYINDLPYACQDCEVIMYADDTVIFVKGKDHSDAAAQLTRAMVKISDWLHNCCLQLNNTKTVAMFFAKTNKVHREPDVFIAGQRIQIVKEYKYLGIVIDCHLTFKNHISKICKKVHSGKFPASQESHVHRGSENVHVFSHTILHKLLSTHLVYC</sequence>
<dbReference type="InterPro" id="IPR005135">
    <property type="entry name" value="Endo/exonuclease/phosphatase"/>
</dbReference>
<dbReference type="GO" id="GO:0003964">
    <property type="term" value="F:RNA-directed DNA polymerase activity"/>
    <property type="evidence" value="ECO:0007669"/>
    <property type="project" value="UniProtKB-KW"/>
</dbReference>